<keyword evidence="1" id="KW-0732">Signal</keyword>
<dbReference type="Pfam" id="PF21348">
    <property type="entry name" value="RGL11_C"/>
    <property type="match status" value="1"/>
</dbReference>
<evidence type="ECO:0000313" key="6">
    <source>
        <dbReference type="Proteomes" id="UP001241758"/>
    </source>
</evidence>
<dbReference type="Pfam" id="PF19763">
    <property type="entry name" value="DUF6250"/>
    <property type="match status" value="1"/>
</dbReference>
<sequence>MRAVIAVAAGITLAAGFLATPAQAGDKPGASPRRIVESLDRGLVAVPAENGGTFLSWRLLGTEYGDNVAFNVYKGATKLNRKPIDESTSFTDTTPGTGLYTVRAVVRNRERAASGPAIAPGDIPLLDAPNYYVHHAWPGDLDGDGRYEIVVSRLSYAPDRPNYLEAYTLDGRNLWRVDLGVNSYARLGGNAANDPPLAAVSGYGEVAGYRNDDNVTVYDVDSDGYAEVFVKTANGVTFADGAVIATANPLDQFVSVIDGRSGAERERVPVASDFAADGPSGGQYGIAYLDGEHPSLITKQVVRTGAKRGDFRVLIAAWDYDGRSLTRRWTFVRDQGASFHQLRIIDVDQDGRDDIADGNYVVDSDGTFRYVVEGSVHGDRFHIGDLDPAREGLEGYAIQQTEGGVFTSFPWYYYDAATGERLITGSHPDVPRDATLWDVPRGTTADIDPTHDGYEFWAATANPNLPAAGVWSVDGARISRTTPSVNFRIWWDGDKGSELLDDTYVEKWNHRKQTTAKIFGPSGVVSSWRNAVPFYGDILGDWREEYFAETADHTTLRLFTTNIPTNVKLYTLAHDPAYRLGWTVRGYLQSTLTGFYLGYGSRPPAKPLIRTATSPERAWQIIASDNFVADSGKWAAELQSGGTVHAKDGVLDIDVPGGATVWLKQEIEGPYEIEFTATPVAKGGPNDKVTDLNTFWNARDVRSPGDIFATTRNGGFAEYDHLQTYYVGQGANLNTTTRFRRYVGEAGNRPLIYDYTAPLIEANVPTRVTISVDGRRIRYHSDGRLVFDYTDADPYTGGWFAFRTVASHFHIEDFTVWRPPAAA</sequence>
<dbReference type="Proteomes" id="UP001241758">
    <property type="component" value="Unassembled WGS sequence"/>
</dbReference>
<feature type="chain" id="PRO_5047413142" evidence="1">
    <location>
        <begin position="25"/>
        <end position="823"/>
    </location>
</feature>
<gene>
    <name evidence="5" type="ORF">QLQ12_05995</name>
</gene>
<dbReference type="InterPro" id="IPR041624">
    <property type="entry name" value="RGI_lyase"/>
</dbReference>
<dbReference type="PANTHER" id="PTHR43118">
    <property type="entry name" value="RHAMNOGALACTURONAN LYASE (EUROFUNG)"/>
    <property type="match status" value="1"/>
</dbReference>
<protein>
    <submittedName>
        <fullName evidence="5">DUF6250 domain-containing protein</fullName>
    </submittedName>
</protein>
<evidence type="ECO:0000313" key="5">
    <source>
        <dbReference type="EMBL" id="MDI6098153.1"/>
    </source>
</evidence>
<dbReference type="EMBL" id="JASCTH010000003">
    <property type="protein sequence ID" value="MDI6098153.1"/>
    <property type="molecule type" value="Genomic_DNA"/>
</dbReference>
<feature type="domain" description="DUF6250" evidence="3">
    <location>
        <begin position="653"/>
        <end position="814"/>
    </location>
</feature>
<accession>A0ABT6WEM0</accession>
<dbReference type="InterPro" id="IPR013783">
    <property type="entry name" value="Ig-like_fold"/>
</dbReference>
<dbReference type="InterPro" id="IPR049366">
    <property type="entry name" value="RGL11_C"/>
</dbReference>
<dbReference type="InterPro" id="IPR028994">
    <property type="entry name" value="Integrin_alpha_N"/>
</dbReference>
<dbReference type="InterPro" id="IPR046217">
    <property type="entry name" value="DUF6250"/>
</dbReference>
<dbReference type="InterPro" id="IPR034641">
    <property type="entry name" value="RGL11"/>
</dbReference>
<name>A0ABT6WEM0_9ACTN</name>
<proteinExistence type="predicted"/>
<evidence type="ECO:0000259" key="4">
    <source>
        <dbReference type="Pfam" id="PF21348"/>
    </source>
</evidence>
<reference evidence="5 6" key="1">
    <citation type="submission" date="2023-05" db="EMBL/GenBank/DDBJ databases">
        <title>Actinoplanes sp. NEAU-A12 genome sequencing.</title>
        <authorList>
            <person name="Wang Z.-S."/>
        </authorList>
    </citation>
    <scope>NUCLEOTIDE SEQUENCE [LARGE SCALE GENOMIC DNA]</scope>
    <source>
        <strain evidence="5 6">NEAU-A12</strain>
    </source>
</reference>
<keyword evidence="6" id="KW-1185">Reference proteome</keyword>
<dbReference type="RefSeq" id="WP_282757663.1">
    <property type="nucleotide sequence ID" value="NZ_JASCTH010000003.1"/>
</dbReference>
<feature type="signal peptide" evidence="1">
    <location>
        <begin position="1"/>
        <end position="24"/>
    </location>
</feature>
<dbReference type="Gene3D" id="2.60.40.10">
    <property type="entry name" value="Immunoglobulins"/>
    <property type="match status" value="1"/>
</dbReference>
<feature type="domain" description="Rhamnogalacturonan I lyase beta-sheet" evidence="2">
    <location>
        <begin position="36"/>
        <end position="115"/>
    </location>
</feature>
<evidence type="ECO:0000259" key="3">
    <source>
        <dbReference type="Pfam" id="PF19763"/>
    </source>
</evidence>
<evidence type="ECO:0000256" key="1">
    <source>
        <dbReference type="SAM" id="SignalP"/>
    </source>
</evidence>
<dbReference type="Gene3D" id="2.60.120.200">
    <property type="match status" value="1"/>
</dbReference>
<evidence type="ECO:0000259" key="2">
    <source>
        <dbReference type="Pfam" id="PF18370"/>
    </source>
</evidence>
<feature type="domain" description="Rhamnogalacturonan lyase family 11 C-terminal" evidence="4">
    <location>
        <begin position="214"/>
        <end position="607"/>
    </location>
</feature>
<dbReference type="Pfam" id="PF18370">
    <property type="entry name" value="RGI_lyase"/>
    <property type="match status" value="1"/>
</dbReference>
<dbReference type="SUPFAM" id="SSF69318">
    <property type="entry name" value="Integrin alpha N-terminal domain"/>
    <property type="match status" value="1"/>
</dbReference>
<organism evidence="5 6">
    <name type="scientific">Actinoplanes sandaracinus</name>
    <dbReference type="NCBI Taxonomy" id="3045177"/>
    <lineage>
        <taxon>Bacteria</taxon>
        <taxon>Bacillati</taxon>
        <taxon>Actinomycetota</taxon>
        <taxon>Actinomycetes</taxon>
        <taxon>Micromonosporales</taxon>
        <taxon>Micromonosporaceae</taxon>
        <taxon>Actinoplanes</taxon>
    </lineage>
</organism>
<dbReference type="PANTHER" id="PTHR43118:SF1">
    <property type="entry name" value="RHAMNOGALACTURONAN LYASE (EUROFUNG)"/>
    <property type="match status" value="1"/>
</dbReference>
<comment type="caution">
    <text evidence="5">The sequence shown here is derived from an EMBL/GenBank/DDBJ whole genome shotgun (WGS) entry which is preliminary data.</text>
</comment>